<accession>A0A2N5SHU4</accession>
<reference evidence="2 3" key="1">
    <citation type="submission" date="2017-11" db="EMBL/GenBank/DDBJ databases">
        <title>De novo assembly and phasing of dikaryotic genomes from two isolates of Puccinia coronata f. sp. avenae, the causal agent of oat crown rust.</title>
        <authorList>
            <person name="Miller M.E."/>
            <person name="Zhang Y."/>
            <person name="Omidvar V."/>
            <person name="Sperschneider J."/>
            <person name="Schwessinger B."/>
            <person name="Raley C."/>
            <person name="Palmer J.M."/>
            <person name="Garnica D."/>
            <person name="Upadhyaya N."/>
            <person name="Rathjen J."/>
            <person name="Taylor J.M."/>
            <person name="Park R.F."/>
            <person name="Dodds P.N."/>
            <person name="Hirsch C.D."/>
            <person name="Kianian S.F."/>
            <person name="Figueroa M."/>
        </authorList>
    </citation>
    <scope>NUCLEOTIDE SEQUENCE [LARGE SCALE GENOMIC DNA]</scope>
    <source>
        <strain evidence="2">12SD80</strain>
    </source>
</reference>
<organism evidence="2 3">
    <name type="scientific">Puccinia coronata f. sp. avenae</name>
    <dbReference type="NCBI Taxonomy" id="200324"/>
    <lineage>
        <taxon>Eukaryota</taxon>
        <taxon>Fungi</taxon>
        <taxon>Dikarya</taxon>
        <taxon>Basidiomycota</taxon>
        <taxon>Pucciniomycotina</taxon>
        <taxon>Pucciniomycetes</taxon>
        <taxon>Pucciniales</taxon>
        <taxon>Pucciniaceae</taxon>
        <taxon>Puccinia</taxon>
    </lineage>
</organism>
<dbReference type="AlphaFoldDB" id="A0A2N5SHU4"/>
<protein>
    <submittedName>
        <fullName evidence="2">Uncharacterized protein</fullName>
    </submittedName>
</protein>
<gene>
    <name evidence="2" type="ORF">PCASD_22466</name>
</gene>
<dbReference type="EMBL" id="PGCI01000872">
    <property type="protein sequence ID" value="PLW12830.1"/>
    <property type="molecule type" value="Genomic_DNA"/>
</dbReference>
<evidence type="ECO:0000313" key="3">
    <source>
        <dbReference type="Proteomes" id="UP000235392"/>
    </source>
</evidence>
<evidence type="ECO:0000313" key="2">
    <source>
        <dbReference type="EMBL" id="PLW12830.1"/>
    </source>
</evidence>
<dbReference type="Proteomes" id="UP000235392">
    <property type="component" value="Unassembled WGS sequence"/>
</dbReference>
<sequence length="159" mass="17592">MYRLQSSNGPPSNHSISSNLKKAGGFRHSNHFDDPSTPTNRSCCVLVKICTFHCFFQRNDLPLRVEHSLDPHVTPSRHGGRSYTHFVLSPMLEPTVFWLAKLFQGVGDTISPPDSGPNALTRKLMSSGNLRKELLIPPTLSNSTWPGRKITAQLASKIG</sequence>
<evidence type="ECO:0000256" key="1">
    <source>
        <dbReference type="SAM" id="MobiDB-lite"/>
    </source>
</evidence>
<proteinExistence type="predicted"/>
<name>A0A2N5SHU4_9BASI</name>
<comment type="caution">
    <text evidence="2">The sequence shown here is derived from an EMBL/GenBank/DDBJ whole genome shotgun (WGS) entry which is preliminary data.</text>
</comment>
<feature type="region of interest" description="Disordered" evidence="1">
    <location>
        <begin position="1"/>
        <end position="20"/>
    </location>
</feature>